<organism evidence="2">
    <name type="scientific">marine sediment metagenome</name>
    <dbReference type="NCBI Taxonomy" id="412755"/>
    <lineage>
        <taxon>unclassified sequences</taxon>
        <taxon>metagenomes</taxon>
        <taxon>ecological metagenomes</taxon>
    </lineage>
</organism>
<name>A0A0F8ZCY9_9ZZZZ</name>
<dbReference type="EMBL" id="LAZR01052057">
    <property type="protein sequence ID" value="KKK83810.1"/>
    <property type="molecule type" value="Genomic_DNA"/>
</dbReference>
<feature type="region of interest" description="Disordered" evidence="1">
    <location>
        <begin position="150"/>
        <end position="174"/>
    </location>
</feature>
<evidence type="ECO:0000313" key="2">
    <source>
        <dbReference type="EMBL" id="KKK83810.1"/>
    </source>
</evidence>
<evidence type="ECO:0000256" key="1">
    <source>
        <dbReference type="SAM" id="MobiDB-lite"/>
    </source>
</evidence>
<reference evidence="2" key="1">
    <citation type="journal article" date="2015" name="Nature">
        <title>Complex archaea that bridge the gap between prokaryotes and eukaryotes.</title>
        <authorList>
            <person name="Spang A."/>
            <person name="Saw J.H."/>
            <person name="Jorgensen S.L."/>
            <person name="Zaremba-Niedzwiedzka K."/>
            <person name="Martijn J."/>
            <person name="Lind A.E."/>
            <person name="van Eijk R."/>
            <person name="Schleper C."/>
            <person name="Guy L."/>
            <person name="Ettema T.J."/>
        </authorList>
    </citation>
    <scope>NUCLEOTIDE SEQUENCE</scope>
</reference>
<dbReference type="AlphaFoldDB" id="A0A0F8ZCY9"/>
<accession>A0A0F8ZCY9</accession>
<proteinExistence type="predicted"/>
<sequence>MPAWVGRVLQPSPPSSTNLNKGNDMPWPKSKWRRGEYFAGIHALIDWLEQDRPVYYHGIWKHHTILQNMSLTTLRGAVRSRRVQRAFHGSDSPIPGKLALYCERCGKDVGHCEGHNMDVSRVAINSLPAPGDPILFESGKRLIAERGGLPDAEFPEVDEAPGVWFPGNPDEEKE</sequence>
<gene>
    <name evidence="2" type="ORF">LCGC14_2789660</name>
</gene>
<comment type="caution">
    <text evidence="2">The sequence shown here is derived from an EMBL/GenBank/DDBJ whole genome shotgun (WGS) entry which is preliminary data.</text>
</comment>
<protein>
    <submittedName>
        <fullName evidence="2">Uncharacterized protein</fullName>
    </submittedName>
</protein>